<feature type="non-terminal residue" evidence="1">
    <location>
        <position position="1"/>
    </location>
</feature>
<feature type="non-terminal residue" evidence="1">
    <location>
        <position position="79"/>
    </location>
</feature>
<name>A0A0B6Z6M1_9EUPU</name>
<organism evidence="1">
    <name type="scientific">Arion vulgaris</name>
    <dbReference type="NCBI Taxonomy" id="1028688"/>
    <lineage>
        <taxon>Eukaryota</taxon>
        <taxon>Metazoa</taxon>
        <taxon>Spiralia</taxon>
        <taxon>Lophotrochozoa</taxon>
        <taxon>Mollusca</taxon>
        <taxon>Gastropoda</taxon>
        <taxon>Heterobranchia</taxon>
        <taxon>Euthyneura</taxon>
        <taxon>Panpulmonata</taxon>
        <taxon>Eupulmonata</taxon>
        <taxon>Stylommatophora</taxon>
        <taxon>Helicina</taxon>
        <taxon>Arionoidea</taxon>
        <taxon>Arionidae</taxon>
        <taxon>Arion</taxon>
    </lineage>
</organism>
<accession>A0A0B6Z6M1</accession>
<evidence type="ECO:0000313" key="1">
    <source>
        <dbReference type="EMBL" id="CEK63551.1"/>
    </source>
</evidence>
<protein>
    <submittedName>
        <fullName evidence="1">Uncharacterized protein</fullName>
    </submittedName>
</protein>
<sequence length="79" mass="8849">AGLHPVFGRWNFWNEENLKLDQIITHDETTKKVVEAAAVCMKVESSIDIDACTKVIDKLGTNERDLTQSSSNQENTNIS</sequence>
<proteinExistence type="predicted"/>
<dbReference type="EMBL" id="HACG01016686">
    <property type="protein sequence ID" value="CEK63551.1"/>
    <property type="molecule type" value="Transcribed_RNA"/>
</dbReference>
<dbReference type="AlphaFoldDB" id="A0A0B6Z6M1"/>
<gene>
    <name evidence="1" type="primary">ORF48669</name>
</gene>
<reference evidence="1" key="1">
    <citation type="submission" date="2014-12" db="EMBL/GenBank/DDBJ databases">
        <title>Insight into the proteome of Arion vulgaris.</title>
        <authorList>
            <person name="Aradska J."/>
            <person name="Bulat T."/>
            <person name="Smidak R."/>
            <person name="Sarate P."/>
            <person name="Gangsoo J."/>
            <person name="Sialana F."/>
            <person name="Bilban M."/>
            <person name="Lubec G."/>
        </authorList>
    </citation>
    <scope>NUCLEOTIDE SEQUENCE</scope>
    <source>
        <tissue evidence="1">Skin</tissue>
    </source>
</reference>